<dbReference type="InterPro" id="IPR011256">
    <property type="entry name" value="Reg_factor_effector_dom_sf"/>
</dbReference>
<evidence type="ECO:0000313" key="1">
    <source>
        <dbReference type="EMBL" id="EHM43279.1"/>
    </source>
</evidence>
<dbReference type="AlphaFoldDB" id="G9YTX1"/>
<evidence type="ECO:0000313" key="2">
    <source>
        <dbReference type="Proteomes" id="UP000004459"/>
    </source>
</evidence>
<dbReference type="Proteomes" id="UP000004459">
    <property type="component" value="Unassembled WGS sequence"/>
</dbReference>
<name>G9YTX1_FLAPL</name>
<comment type="caution">
    <text evidence="1">The sequence shown here is derived from an EMBL/GenBank/DDBJ whole genome shotgun (WGS) entry which is preliminary data.</text>
</comment>
<dbReference type="HOGENOM" id="CLU_216763_0_0_9"/>
<organism evidence="1 2">
    <name type="scientific">Flavonifractor plautii ATCC 29863</name>
    <dbReference type="NCBI Taxonomy" id="411475"/>
    <lineage>
        <taxon>Bacteria</taxon>
        <taxon>Bacillati</taxon>
        <taxon>Bacillota</taxon>
        <taxon>Clostridia</taxon>
        <taxon>Eubacteriales</taxon>
        <taxon>Oscillospiraceae</taxon>
        <taxon>Flavonifractor</taxon>
    </lineage>
</organism>
<proteinExistence type="predicted"/>
<dbReference type="EMBL" id="AGCK01000241">
    <property type="protein sequence ID" value="EHM43279.1"/>
    <property type="molecule type" value="Genomic_DNA"/>
</dbReference>
<gene>
    <name evidence="1" type="ORF">HMPREF0372_02983</name>
</gene>
<dbReference type="Gene3D" id="3.20.80.10">
    <property type="entry name" value="Regulatory factor, effector binding domain"/>
    <property type="match status" value="1"/>
</dbReference>
<accession>G9YTX1</accession>
<reference evidence="1 2" key="1">
    <citation type="submission" date="2011-08" db="EMBL/GenBank/DDBJ databases">
        <authorList>
            <person name="Weinstock G."/>
            <person name="Sodergren E."/>
            <person name="Clifton S."/>
            <person name="Fulton L."/>
            <person name="Fulton B."/>
            <person name="Courtney L."/>
            <person name="Fronick C."/>
            <person name="Harrison M."/>
            <person name="Strong C."/>
            <person name="Farmer C."/>
            <person name="Delahaunty K."/>
            <person name="Markovic C."/>
            <person name="Hall O."/>
            <person name="Minx P."/>
            <person name="Tomlinson C."/>
            <person name="Mitreva M."/>
            <person name="Hou S."/>
            <person name="Chen J."/>
            <person name="Wollam A."/>
            <person name="Pepin K.H."/>
            <person name="Johnson M."/>
            <person name="Bhonagiri V."/>
            <person name="Zhang X."/>
            <person name="Suruliraj S."/>
            <person name="Warren W."/>
            <person name="Chinwalla A."/>
            <person name="Mardis E.R."/>
            <person name="Wilson R.K."/>
        </authorList>
    </citation>
    <scope>NUCLEOTIDE SEQUENCE [LARGE SCALE GENOMIC DNA]</scope>
    <source>
        <strain evidence="1 2">ATCC 29863</strain>
    </source>
</reference>
<sequence>MTMVFDNKKEHKEFYLPPKTPGIVNAPAMSFLAARGHGEPEKQAMWF</sequence>
<protein>
    <submittedName>
        <fullName evidence="1">Uncharacterized protein</fullName>
    </submittedName>
</protein>
<dbReference type="PATRIC" id="fig|411475.3.peg.2574"/>